<name>A0A8B7NTP9_HYAAZ</name>
<dbReference type="GeneID" id="108673728"/>
<feature type="transmembrane region" description="Helical" evidence="2">
    <location>
        <begin position="894"/>
        <end position="921"/>
    </location>
</feature>
<feature type="compositionally biased region" description="Low complexity" evidence="1">
    <location>
        <begin position="808"/>
        <end position="829"/>
    </location>
</feature>
<evidence type="ECO:0000313" key="4">
    <source>
        <dbReference type="Proteomes" id="UP000694843"/>
    </source>
</evidence>
<keyword evidence="3" id="KW-0732">Signal</keyword>
<gene>
    <name evidence="5" type="primary">LOC108673728</name>
</gene>
<accession>A0A8B7NTP9</accession>
<dbReference type="Proteomes" id="UP000694843">
    <property type="component" value="Unplaced"/>
</dbReference>
<evidence type="ECO:0000313" key="5">
    <source>
        <dbReference type="RefSeq" id="XP_018017085.1"/>
    </source>
</evidence>
<feature type="compositionally biased region" description="Low complexity" evidence="1">
    <location>
        <begin position="749"/>
        <end position="759"/>
    </location>
</feature>
<feature type="compositionally biased region" description="Polar residues" evidence="1">
    <location>
        <begin position="640"/>
        <end position="649"/>
    </location>
</feature>
<feature type="compositionally biased region" description="Polar residues" evidence="1">
    <location>
        <begin position="305"/>
        <end position="325"/>
    </location>
</feature>
<sequence>MTSADCTKTTFLFRWPLLALVVLVAVVSGTPLPPTTVPPYRGPTPLRAIEPGALPPTTIPPHGEPTPLRTIELGTPRPEVPATRGPDASGIFVVKDLFTSQTQEDGDYHQKTTYIDNFNQDNISQLPTKQREISPSSLGVRNGGRNQRGLDSSSIIEQNYSKSSEHLQDLIPFAQTKVTHQVSHVIAEVSEVGPSRSTLPLPTVIMEATQPIPVVVKNTKTTPLSPVFQPRISVDGRPLPEKKSYDIDDERRPIPTVMPADPTGEETASLKVVSGYSSMAFGPNQQSNTDDPYLADDHVTASLPSRVNTQTSAKNESNSLKSSHSIIDKSHLSKRKSDLKDPFSDPQKESEPEDETNDTILDLVGDERVIESLISKPPVDVRNNTEAYRYIPSTTPSSTSTTNTEVHSSSKISERGNVQTIGKFGTTAPSLEKKASLVLHENPFKREAVDKPLNNVGISDALSYADYEKEDVNLFSFDPPSRDPRIYIDYSEIEAELAKQKKGHGKLSKPLSRLTEIEPYTQEPPVSNKLKKHNETAGTYETVIFDGDVAKPVKIPVSHPIAEKNNPIIRDSILKINKTNVVENNNNEVKNDEIKLFTPNGDPVQTPATLDTSDLTMKEKFNRTILKEIASKADGDDETLSSLPSLTNKNIEDIPQEGHSIMASRTGLEMPVENPFLRTGAAQSTSTEAQDVALLQRSLDLEEESTNTERAETGDDDLLEPDPQPEINSETNSASLNPQPSISSPNTKLISPSLSPSPINESEVPEPPFAETTADSEPAVSDFNESLGPDSPDLIQDTGSPDLADPRSSGSHPEISSSSEEDLVSPPSAAAVAEAAVLTHSSVDRSKDARSLDSRLTADKQIHAIQAPSASPDVASGGPKLSGGVSAARAEVDLGVGVVAAIISGVVVAVLLIVGLGLFVFNQRRSLNRPKALGCDRGYANSDSGGYLDDQCQSSYTTSHLDIPKGCSDDVISLDNDSFLNSLESMTIQNLWTDNIKHTKL</sequence>
<evidence type="ECO:0000256" key="2">
    <source>
        <dbReference type="SAM" id="Phobius"/>
    </source>
</evidence>
<organism evidence="4 5">
    <name type="scientific">Hyalella azteca</name>
    <name type="common">Amphipod</name>
    <dbReference type="NCBI Taxonomy" id="294128"/>
    <lineage>
        <taxon>Eukaryota</taxon>
        <taxon>Metazoa</taxon>
        <taxon>Ecdysozoa</taxon>
        <taxon>Arthropoda</taxon>
        <taxon>Crustacea</taxon>
        <taxon>Multicrustacea</taxon>
        <taxon>Malacostraca</taxon>
        <taxon>Eumalacostraca</taxon>
        <taxon>Peracarida</taxon>
        <taxon>Amphipoda</taxon>
        <taxon>Senticaudata</taxon>
        <taxon>Talitrida</taxon>
        <taxon>Talitroidea</taxon>
        <taxon>Hyalellidae</taxon>
        <taxon>Hyalella</taxon>
    </lineage>
</organism>
<feature type="compositionally biased region" description="Polar residues" evidence="1">
    <location>
        <begin position="403"/>
        <end position="413"/>
    </location>
</feature>
<feature type="compositionally biased region" description="Low complexity" evidence="1">
    <location>
        <begin position="392"/>
        <end position="402"/>
    </location>
</feature>
<feature type="region of interest" description="Disordered" evidence="1">
    <location>
        <begin position="233"/>
        <end position="266"/>
    </location>
</feature>
<feature type="region of interest" description="Disordered" evidence="1">
    <location>
        <begin position="390"/>
        <end position="413"/>
    </location>
</feature>
<dbReference type="KEGG" id="hazt:108673728"/>
<proteinExistence type="predicted"/>
<feature type="region of interest" description="Disordered" evidence="1">
    <location>
        <begin position="863"/>
        <end position="882"/>
    </location>
</feature>
<feature type="region of interest" description="Disordered" evidence="1">
    <location>
        <begin position="305"/>
        <end position="358"/>
    </location>
</feature>
<feature type="compositionally biased region" description="Basic and acidic residues" evidence="1">
    <location>
        <begin position="326"/>
        <end position="350"/>
    </location>
</feature>
<feature type="compositionally biased region" description="Polar residues" evidence="1">
    <location>
        <begin position="727"/>
        <end position="748"/>
    </location>
</feature>
<protein>
    <submittedName>
        <fullName evidence="5">Uncharacterized protein LOC108673728</fullName>
    </submittedName>
</protein>
<dbReference type="OrthoDB" id="8192800at2759"/>
<evidence type="ECO:0000256" key="1">
    <source>
        <dbReference type="SAM" id="MobiDB-lite"/>
    </source>
</evidence>
<dbReference type="CDD" id="cd12087">
    <property type="entry name" value="TM_EGFR-like"/>
    <property type="match status" value="1"/>
</dbReference>
<feature type="chain" id="PRO_5034063636" evidence="3">
    <location>
        <begin position="30"/>
        <end position="1001"/>
    </location>
</feature>
<keyword evidence="2" id="KW-0472">Membrane</keyword>
<feature type="compositionally biased region" description="Basic and acidic residues" evidence="1">
    <location>
        <begin position="238"/>
        <end position="253"/>
    </location>
</feature>
<evidence type="ECO:0000256" key="3">
    <source>
        <dbReference type="SAM" id="SignalP"/>
    </source>
</evidence>
<feature type="signal peptide" evidence="3">
    <location>
        <begin position="1"/>
        <end position="29"/>
    </location>
</feature>
<keyword evidence="2" id="KW-0812">Transmembrane</keyword>
<keyword evidence="2" id="KW-1133">Transmembrane helix</keyword>
<feature type="region of interest" description="Disordered" evidence="1">
    <location>
        <begin position="634"/>
        <end position="656"/>
    </location>
</feature>
<dbReference type="AlphaFoldDB" id="A0A8B7NTP9"/>
<feature type="region of interest" description="Disordered" evidence="1">
    <location>
        <begin position="699"/>
        <end position="829"/>
    </location>
</feature>
<reference evidence="5" key="1">
    <citation type="submission" date="2025-08" db="UniProtKB">
        <authorList>
            <consortium name="RefSeq"/>
        </authorList>
    </citation>
    <scope>IDENTIFICATION</scope>
    <source>
        <tissue evidence="5">Whole organism</tissue>
    </source>
</reference>
<keyword evidence="4" id="KW-1185">Reference proteome</keyword>
<feature type="region of interest" description="Disordered" evidence="1">
    <location>
        <begin position="129"/>
        <end position="150"/>
    </location>
</feature>
<feature type="compositionally biased region" description="Polar residues" evidence="1">
    <location>
        <begin position="129"/>
        <end position="139"/>
    </location>
</feature>
<dbReference type="RefSeq" id="XP_018017085.1">
    <property type="nucleotide sequence ID" value="XM_018161596.2"/>
</dbReference>